<keyword evidence="2" id="KW-1185">Reference proteome</keyword>
<organism evidence="1 2">
    <name type="scientific">Dorcoceras hygrometricum</name>
    <dbReference type="NCBI Taxonomy" id="472368"/>
    <lineage>
        <taxon>Eukaryota</taxon>
        <taxon>Viridiplantae</taxon>
        <taxon>Streptophyta</taxon>
        <taxon>Embryophyta</taxon>
        <taxon>Tracheophyta</taxon>
        <taxon>Spermatophyta</taxon>
        <taxon>Magnoliopsida</taxon>
        <taxon>eudicotyledons</taxon>
        <taxon>Gunneridae</taxon>
        <taxon>Pentapetalae</taxon>
        <taxon>asterids</taxon>
        <taxon>lamiids</taxon>
        <taxon>Lamiales</taxon>
        <taxon>Gesneriaceae</taxon>
        <taxon>Didymocarpoideae</taxon>
        <taxon>Trichosporeae</taxon>
        <taxon>Loxocarpinae</taxon>
        <taxon>Dorcoceras</taxon>
    </lineage>
</organism>
<dbReference type="EMBL" id="KV017224">
    <property type="protein sequence ID" value="KZV18743.1"/>
    <property type="molecule type" value="Genomic_DNA"/>
</dbReference>
<proteinExistence type="predicted"/>
<accession>A0A2Z7AAP6</accession>
<dbReference type="AlphaFoldDB" id="A0A2Z7AAP6"/>
<gene>
    <name evidence="1" type="ORF">F511_39781</name>
</gene>
<name>A0A2Z7AAP6_9LAMI</name>
<evidence type="ECO:0000313" key="2">
    <source>
        <dbReference type="Proteomes" id="UP000250235"/>
    </source>
</evidence>
<reference evidence="1 2" key="1">
    <citation type="journal article" date="2015" name="Proc. Natl. Acad. Sci. U.S.A.">
        <title>The resurrection genome of Boea hygrometrica: A blueprint for survival of dehydration.</title>
        <authorList>
            <person name="Xiao L."/>
            <person name="Yang G."/>
            <person name="Zhang L."/>
            <person name="Yang X."/>
            <person name="Zhao S."/>
            <person name="Ji Z."/>
            <person name="Zhou Q."/>
            <person name="Hu M."/>
            <person name="Wang Y."/>
            <person name="Chen M."/>
            <person name="Xu Y."/>
            <person name="Jin H."/>
            <person name="Xiao X."/>
            <person name="Hu G."/>
            <person name="Bao F."/>
            <person name="Hu Y."/>
            <person name="Wan P."/>
            <person name="Li L."/>
            <person name="Deng X."/>
            <person name="Kuang T."/>
            <person name="Xiang C."/>
            <person name="Zhu J.K."/>
            <person name="Oliver M.J."/>
            <person name="He Y."/>
        </authorList>
    </citation>
    <scope>NUCLEOTIDE SEQUENCE [LARGE SCALE GENOMIC DNA]</scope>
    <source>
        <strain evidence="2">cv. XS01</strain>
    </source>
</reference>
<dbReference type="Proteomes" id="UP000250235">
    <property type="component" value="Unassembled WGS sequence"/>
</dbReference>
<sequence>MGNVPKELIETQQSTLVMRSSLMAVDCFVSNFLPSVFALLHLFIGSLHQQLIDLHISEAIHTGLHISEAVHAGLHISKAVHAGRYVSKSVHLGLHISKPVHLSKSDKLLFFISSLNYFVAFQL</sequence>
<evidence type="ECO:0000313" key="1">
    <source>
        <dbReference type="EMBL" id="KZV18743.1"/>
    </source>
</evidence>
<protein>
    <submittedName>
        <fullName evidence="1">Chromatin structure-remodeling complex protein SYD</fullName>
    </submittedName>
</protein>